<keyword evidence="2" id="KW-1185">Reference proteome</keyword>
<evidence type="ECO:0000313" key="1">
    <source>
        <dbReference type="EMBL" id="KAG0145992.1"/>
    </source>
</evidence>
<sequence length="65" mass="7486">HPGQRPKDLQVKPIVSFINRFTTFLLAGTGFGKILYCNLFLISFMLKFLPMIIILNCLDTLRDNQ</sequence>
<feature type="non-terminal residue" evidence="1">
    <location>
        <position position="1"/>
    </location>
</feature>
<comment type="caution">
    <text evidence="1">The sequence shown here is derived from an EMBL/GenBank/DDBJ whole genome shotgun (WGS) entry which is preliminary data.</text>
</comment>
<name>A0A9P6NI19_9BASI</name>
<proteinExistence type="predicted"/>
<dbReference type="EMBL" id="MU167267">
    <property type="protein sequence ID" value="KAG0145992.1"/>
    <property type="molecule type" value="Genomic_DNA"/>
</dbReference>
<dbReference type="AlphaFoldDB" id="A0A9P6NI19"/>
<reference evidence="1" key="1">
    <citation type="submission" date="2013-11" db="EMBL/GenBank/DDBJ databases">
        <title>Genome sequence of the fusiform rust pathogen reveals effectors for host alternation and coevolution with pine.</title>
        <authorList>
            <consortium name="DOE Joint Genome Institute"/>
            <person name="Smith K."/>
            <person name="Pendleton A."/>
            <person name="Kubisiak T."/>
            <person name="Anderson C."/>
            <person name="Salamov A."/>
            <person name="Aerts A."/>
            <person name="Riley R."/>
            <person name="Clum A."/>
            <person name="Lindquist E."/>
            <person name="Ence D."/>
            <person name="Campbell M."/>
            <person name="Kronenberg Z."/>
            <person name="Feau N."/>
            <person name="Dhillon B."/>
            <person name="Hamelin R."/>
            <person name="Burleigh J."/>
            <person name="Smith J."/>
            <person name="Yandell M."/>
            <person name="Nelson C."/>
            <person name="Grigoriev I."/>
            <person name="Davis J."/>
        </authorList>
    </citation>
    <scope>NUCLEOTIDE SEQUENCE</scope>
    <source>
        <strain evidence="1">G11</strain>
    </source>
</reference>
<evidence type="ECO:0000313" key="2">
    <source>
        <dbReference type="Proteomes" id="UP000886653"/>
    </source>
</evidence>
<dbReference type="OrthoDB" id="2505066at2759"/>
<organism evidence="1 2">
    <name type="scientific">Cronartium quercuum f. sp. fusiforme G11</name>
    <dbReference type="NCBI Taxonomy" id="708437"/>
    <lineage>
        <taxon>Eukaryota</taxon>
        <taxon>Fungi</taxon>
        <taxon>Dikarya</taxon>
        <taxon>Basidiomycota</taxon>
        <taxon>Pucciniomycotina</taxon>
        <taxon>Pucciniomycetes</taxon>
        <taxon>Pucciniales</taxon>
        <taxon>Coleosporiaceae</taxon>
        <taxon>Cronartium</taxon>
    </lineage>
</organism>
<feature type="non-terminal residue" evidence="1">
    <location>
        <position position="65"/>
    </location>
</feature>
<protein>
    <submittedName>
        <fullName evidence="1">Uncharacterized protein</fullName>
    </submittedName>
</protein>
<dbReference type="Proteomes" id="UP000886653">
    <property type="component" value="Unassembled WGS sequence"/>
</dbReference>
<accession>A0A9P6NI19</accession>
<gene>
    <name evidence="1" type="ORF">CROQUDRAFT_12108</name>
</gene>